<reference evidence="1" key="1">
    <citation type="journal article" date="2022" name="bioRxiv">
        <title>Sequencing and chromosome-scale assembly of the giantPleurodeles waltlgenome.</title>
        <authorList>
            <person name="Brown T."/>
            <person name="Elewa A."/>
            <person name="Iarovenko S."/>
            <person name="Subramanian E."/>
            <person name="Araus A.J."/>
            <person name="Petzold A."/>
            <person name="Susuki M."/>
            <person name="Suzuki K.-i.T."/>
            <person name="Hayashi T."/>
            <person name="Toyoda A."/>
            <person name="Oliveira C."/>
            <person name="Osipova E."/>
            <person name="Leigh N.D."/>
            <person name="Simon A."/>
            <person name="Yun M.H."/>
        </authorList>
    </citation>
    <scope>NUCLEOTIDE SEQUENCE</scope>
    <source>
        <strain evidence="1">20211129_DDA</strain>
        <tissue evidence="1">Liver</tissue>
    </source>
</reference>
<dbReference type="Proteomes" id="UP001066276">
    <property type="component" value="Chromosome 5"/>
</dbReference>
<dbReference type="EMBL" id="JANPWB010000009">
    <property type="protein sequence ID" value="KAJ1150699.1"/>
    <property type="molecule type" value="Genomic_DNA"/>
</dbReference>
<accession>A0AAV7REF5</accession>
<gene>
    <name evidence="1" type="ORF">NDU88_003489</name>
</gene>
<dbReference type="AlphaFoldDB" id="A0AAV7REF5"/>
<evidence type="ECO:0000313" key="1">
    <source>
        <dbReference type="EMBL" id="KAJ1150699.1"/>
    </source>
</evidence>
<comment type="caution">
    <text evidence="1">The sequence shown here is derived from an EMBL/GenBank/DDBJ whole genome shotgun (WGS) entry which is preliminary data.</text>
</comment>
<organism evidence="1 2">
    <name type="scientific">Pleurodeles waltl</name>
    <name type="common">Iberian ribbed newt</name>
    <dbReference type="NCBI Taxonomy" id="8319"/>
    <lineage>
        <taxon>Eukaryota</taxon>
        <taxon>Metazoa</taxon>
        <taxon>Chordata</taxon>
        <taxon>Craniata</taxon>
        <taxon>Vertebrata</taxon>
        <taxon>Euteleostomi</taxon>
        <taxon>Amphibia</taxon>
        <taxon>Batrachia</taxon>
        <taxon>Caudata</taxon>
        <taxon>Salamandroidea</taxon>
        <taxon>Salamandridae</taxon>
        <taxon>Pleurodelinae</taxon>
        <taxon>Pleurodeles</taxon>
    </lineage>
</organism>
<sequence length="132" mass="14215">MIGSGATQRAPLDGLGLRPTRTTWFSMAIAPLDGLGLRPTHTTWFSMAITQRPPAILCTSRLVPQDTTRTATRSAQLPGRKELCAQAGACAHLLQLHPTSYTAPAPQQESVPDALGRVVIRTHPKPGVRCLR</sequence>
<protein>
    <submittedName>
        <fullName evidence="1">Uncharacterized protein</fullName>
    </submittedName>
</protein>
<keyword evidence="2" id="KW-1185">Reference proteome</keyword>
<name>A0AAV7REF5_PLEWA</name>
<evidence type="ECO:0000313" key="2">
    <source>
        <dbReference type="Proteomes" id="UP001066276"/>
    </source>
</evidence>
<proteinExistence type="predicted"/>